<feature type="domain" description="Integrase core" evidence="1">
    <location>
        <begin position="115"/>
        <end position="293"/>
    </location>
</feature>
<dbReference type="AlphaFoldDB" id="A0A914AMC2"/>
<organism evidence="2 3">
    <name type="scientific">Patiria miniata</name>
    <name type="common">Bat star</name>
    <name type="synonym">Asterina miniata</name>
    <dbReference type="NCBI Taxonomy" id="46514"/>
    <lineage>
        <taxon>Eukaryota</taxon>
        <taxon>Metazoa</taxon>
        <taxon>Echinodermata</taxon>
        <taxon>Eleutherozoa</taxon>
        <taxon>Asterozoa</taxon>
        <taxon>Asteroidea</taxon>
        <taxon>Valvatacea</taxon>
        <taxon>Valvatida</taxon>
        <taxon>Asterinidae</taxon>
        <taxon>Patiria</taxon>
    </lineage>
</organism>
<dbReference type="Proteomes" id="UP000887568">
    <property type="component" value="Unplaced"/>
</dbReference>
<protein>
    <recommendedName>
        <fullName evidence="1">Integrase core domain-containing protein</fullName>
    </recommendedName>
</protein>
<dbReference type="Pfam" id="PF24764">
    <property type="entry name" value="rva_4"/>
    <property type="match status" value="1"/>
</dbReference>
<dbReference type="OrthoDB" id="10045093at2759"/>
<dbReference type="PANTHER" id="PTHR46791:SF13">
    <property type="entry name" value="CLR5 DOMAIN-CONTAINING PROTEIN"/>
    <property type="match status" value="1"/>
</dbReference>
<dbReference type="GeneID" id="119735519"/>
<dbReference type="PANTHER" id="PTHR46791">
    <property type="entry name" value="EXPRESSED PROTEIN"/>
    <property type="match status" value="1"/>
</dbReference>
<keyword evidence="3" id="KW-1185">Reference proteome</keyword>
<reference evidence="2" key="1">
    <citation type="submission" date="2022-11" db="UniProtKB">
        <authorList>
            <consortium name="EnsemblMetazoa"/>
        </authorList>
    </citation>
    <scope>IDENTIFICATION</scope>
</reference>
<sequence length="382" mass="44557">MIKVYFEMGLIYSDILRALAQYHQTVISERHLKRILKGMGLSRRKDYSDINDVIRFVEHQLNESGKQHGYRWMAQKCKVSGLKSTQEEVRIILRMLDPAGTQQRKGRRLLRRSYISKGPNFLWHFDSYDKLKRFGFCINGCVDGFSRYIVWLNCYITSSNPRVVGSYFMEAISSLGGCPLVIRGDLGTENVFVRLFQRYLRRNDNDNRAGEKSYLEGPSTANQRIEYMWNFLRRECTDFWICLFRDIEAAGDFDGGFLDVGLLQYCFMHLVQRDLDAILETWNSHRIRQVHNSRSPSGRPLILYSLPGLYGTHDYICQVSDADVELCKQECTFRQPLPCDADVFEMCSCIMNENDLDYPTSTDEALDLYRTLRRASQIFLTN</sequence>
<dbReference type="OMA" id="SCIMNEN"/>
<accession>A0A914AMC2</accession>
<proteinExistence type="predicted"/>
<evidence type="ECO:0000313" key="2">
    <source>
        <dbReference type="EnsemblMetazoa" id="XP_038065175.1"/>
    </source>
</evidence>
<dbReference type="EnsemblMetazoa" id="XM_038209247.1">
    <property type="protein sequence ID" value="XP_038065175.1"/>
    <property type="gene ID" value="LOC119735519"/>
</dbReference>
<name>A0A914AMC2_PATMI</name>
<dbReference type="RefSeq" id="XP_038065175.1">
    <property type="nucleotide sequence ID" value="XM_038209247.1"/>
</dbReference>
<dbReference type="InterPro" id="IPR058913">
    <property type="entry name" value="Integrase_dom_put"/>
</dbReference>
<evidence type="ECO:0000313" key="3">
    <source>
        <dbReference type="Proteomes" id="UP000887568"/>
    </source>
</evidence>
<evidence type="ECO:0000259" key="1">
    <source>
        <dbReference type="Pfam" id="PF24764"/>
    </source>
</evidence>